<dbReference type="EMBL" id="JAZGSY010000077">
    <property type="protein sequence ID" value="KAL1841372.1"/>
    <property type="molecule type" value="Genomic_DNA"/>
</dbReference>
<dbReference type="InterPro" id="IPR050628">
    <property type="entry name" value="SNF2_RAD54_helicase_TF"/>
</dbReference>
<name>A0ABR3VI15_HUMIN</name>
<dbReference type="Pfam" id="PF00271">
    <property type="entry name" value="Helicase_C"/>
    <property type="match status" value="1"/>
</dbReference>
<dbReference type="Pfam" id="PF00176">
    <property type="entry name" value="SNF2-rel_dom"/>
    <property type="match status" value="1"/>
</dbReference>
<sequence length="1169" mass="128800">MPSVLNPLGPLASPICYPENTNVQHTQIPGVGGAMPCVGDTPIPDPDRYPALCRYIAAGCLIIERGNSRLPDDVWAKVERGQCDFSLVGRLVCFGWIRLSVSLASDWPDRLVLRVYILPDDVDNTIIPRSDPALKRARDVLVAQLDFSPDVWAGLTTWGHLDVPQLFDASEASVGSQRGGPSLLEMFNSIPSPDPNPGGIGDYDTRDAAGSLLNSCVQGLDTTLYLHQRRSAALMVQWESQKRLTLDPRLTKVVDNLGQPWYYDAVAGTCLREPRFYDAPCGGILAEEMGSGKTLICLSLILATRHIPASAPDHLRDSGVVVRPRVGSLADMAAAYITRNSVAWRNVFGDLAPDGLEFPRCVAAIRRNPASYTIPVPPRPRNTRQLGPPPAPRTVHLSHASLVVVPSNLVQQWKHEIAKHTSGLSVLTIDKDPGIPPLEQLLEYDIVLFSFSAFEKLASPTEAESHKPRNLGLLGNSPLDRIHFKRCIVDEGHKLGSSMSSLTRLPLVLNCIHAAAKWIVTGTPSKGLFGVETDNEVTSRRTSESPPAMELDDLKRVGSIVSSSYLRMRPWANTRSESGDSVASWHSYIERPWTTAPRQPPDADGYTQEASAGRASAATASLDRTGPGPSAGSYTPRWEPGAISTLDVAPEPSGAVERRLRSTLHSVIIRHRLSDVSNLLPVVDQKMVYLDGSFQDRLALNLFSMMIIFNAVQSQRTDQDYFFHPRQRSSLSQLMSNLRQASFFGGSFFSPNEIRKAVETAEEFLRGGKILISNEDEALLRDAIALGRLAETNTLKQCANLFHEIPLYVENFPWGAGREWSLDFADGDPVCTDSRLISALQKLLHPLVDAPTSLQLLFQSGRFQTCGLEERAKGIQEENRASAAAATSRPAESRAKTLAGNTRLGEDSNNTKRRSSVLSKKHEDIRPSVENPGLQETDIAAPLAQAKLVSTASAKLSYLIDQIVQYQEEEQIIVFYDNDNVAYYLAGVLEIIEHLIYAKGLSSQRRNQYVVTFNTNPKFRVLLMDITQAAFGIDIQSASRIYFIHPVLNPQVEAQAIGRARRISSNTKDSRPVTVETLVLRGSVDEVVVRRRGEITRAEARRCRDILDDKPINNWIRNVAEEAVTGGFGAHTGIGISNVVNVNVNPIRVRVRVRAGYRDAFFVIVSTWR</sequence>
<dbReference type="SMART" id="SM00487">
    <property type="entry name" value="DEXDc"/>
    <property type="match status" value="1"/>
</dbReference>
<protein>
    <recommendedName>
        <fullName evidence="5">Helicase C-terminal domain-containing protein</fullName>
    </recommendedName>
</protein>
<dbReference type="InterPro" id="IPR000330">
    <property type="entry name" value="SNF2_N"/>
</dbReference>
<dbReference type="InterPro" id="IPR027417">
    <property type="entry name" value="P-loop_NTPase"/>
</dbReference>
<dbReference type="PANTHER" id="PTHR45626">
    <property type="entry name" value="TRANSCRIPTION TERMINATION FACTOR 2-RELATED"/>
    <property type="match status" value="1"/>
</dbReference>
<feature type="region of interest" description="Disordered" evidence="4">
    <location>
        <begin position="593"/>
        <end position="639"/>
    </location>
</feature>
<dbReference type="SUPFAM" id="SSF52540">
    <property type="entry name" value="P-loop containing nucleoside triphosphate hydrolases"/>
    <property type="match status" value="2"/>
</dbReference>
<comment type="caution">
    <text evidence="6">The sequence shown here is derived from an EMBL/GenBank/DDBJ whole genome shotgun (WGS) entry which is preliminary data.</text>
</comment>
<gene>
    <name evidence="6" type="ORF">VTJ49DRAFT_7102</name>
</gene>
<organism evidence="6 7">
    <name type="scientific">Humicola insolens</name>
    <name type="common">Soft-rot fungus</name>
    <dbReference type="NCBI Taxonomy" id="85995"/>
    <lineage>
        <taxon>Eukaryota</taxon>
        <taxon>Fungi</taxon>
        <taxon>Dikarya</taxon>
        <taxon>Ascomycota</taxon>
        <taxon>Pezizomycotina</taxon>
        <taxon>Sordariomycetes</taxon>
        <taxon>Sordariomycetidae</taxon>
        <taxon>Sordariales</taxon>
        <taxon>Chaetomiaceae</taxon>
        <taxon>Mycothermus</taxon>
    </lineage>
</organism>
<keyword evidence="2" id="KW-0378">Hydrolase</keyword>
<proteinExistence type="predicted"/>
<evidence type="ECO:0000256" key="4">
    <source>
        <dbReference type="SAM" id="MobiDB-lite"/>
    </source>
</evidence>
<dbReference type="InterPro" id="IPR049730">
    <property type="entry name" value="SNF2/RAD54-like_C"/>
</dbReference>
<keyword evidence="3" id="KW-0067">ATP-binding</keyword>
<accession>A0ABR3VI15</accession>
<dbReference type="InterPro" id="IPR001650">
    <property type="entry name" value="Helicase_C-like"/>
</dbReference>
<evidence type="ECO:0000313" key="6">
    <source>
        <dbReference type="EMBL" id="KAL1841372.1"/>
    </source>
</evidence>
<feature type="compositionally biased region" description="Low complexity" evidence="4">
    <location>
        <begin position="610"/>
        <end position="621"/>
    </location>
</feature>
<evidence type="ECO:0000256" key="3">
    <source>
        <dbReference type="ARBA" id="ARBA00022840"/>
    </source>
</evidence>
<feature type="compositionally biased region" description="Low complexity" evidence="4">
    <location>
        <begin position="881"/>
        <end position="890"/>
    </location>
</feature>
<dbReference type="PANTHER" id="PTHR45626:SF51">
    <property type="entry name" value="SNF2-RELATED DOMAIN-CONTAINING PROTEIN"/>
    <property type="match status" value="1"/>
</dbReference>
<dbReference type="CDD" id="cd18793">
    <property type="entry name" value="SF2_C_SNF"/>
    <property type="match status" value="1"/>
</dbReference>
<evidence type="ECO:0000256" key="2">
    <source>
        <dbReference type="ARBA" id="ARBA00022801"/>
    </source>
</evidence>
<feature type="domain" description="Helicase C-terminal" evidence="5">
    <location>
        <begin position="959"/>
        <end position="1120"/>
    </location>
</feature>
<reference evidence="6 7" key="1">
    <citation type="journal article" date="2024" name="Commun. Biol.">
        <title>Comparative genomic analysis of thermophilic fungi reveals convergent evolutionary adaptations and gene losses.</title>
        <authorList>
            <person name="Steindorff A.S."/>
            <person name="Aguilar-Pontes M.V."/>
            <person name="Robinson A.J."/>
            <person name="Andreopoulos B."/>
            <person name="LaButti K."/>
            <person name="Kuo A."/>
            <person name="Mondo S."/>
            <person name="Riley R."/>
            <person name="Otillar R."/>
            <person name="Haridas S."/>
            <person name="Lipzen A."/>
            <person name="Grimwood J."/>
            <person name="Schmutz J."/>
            <person name="Clum A."/>
            <person name="Reid I.D."/>
            <person name="Moisan M.C."/>
            <person name="Butler G."/>
            <person name="Nguyen T.T.M."/>
            <person name="Dewar K."/>
            <person name="Conant G."/>
            <person name="Drula E."/>
            <person name="Henrissat B."/>
            <person name="Hansel C."/>
            <person name="Singer S."/>
            <person name="Hutchinson M.I."/>
            <person name="de Vries R.P."/>
            <person name="Natvig D.O."/>
            <person name="Powell A.J."/>
            <person name="Tsang A."/>
            <person name="Grigoriev I.V."/>
        </authorList>
    </citation>
    <scope>NUCLEOTIDE SEQUENCE [LARGE SCALE GENOMIC DNA]</scope>
    <source>
        <strain evidence="6 7">CBS 620.91</strain>
    </source>
</reference>
<dbReference type="Gene3D" id="3.40.50.300">
    <property type="entry name" value="P-loop containing nucleotide triphosphate hydrolases"/>
    <property type="match status" value="2"/>
</dbReference>
<dbReference type="InterPro" id="IPR014001">
    <property type="entry name" value="Helicase_ATP-bd"/>
</dbReference>
<evidence type="ECO:0000259" key="5">
    <source>
        <dbReference type="PROSITE" id="PS51194"/>
    </source>
</evidence>
<dbReference type="PROSITE" id="PS51194">
    <property type="entry name" value="HELICASE_CTER"/>
    <property type="match status" value="1"/>
</dbReference>
<evidence type="ECO:0000256" key="1">
    <source>
        <dbReference type="ARBA" id="ARBA00022741"/>
    </source>
</evidence>
<dbReference type="Proteomes" id="UP001583172">
    <property type="component" value="Unassembled WGS sequence"/>
</dbReference>
<evidence type="ECO:0000313" key="7">
    <source>
        <dbReference type="Proteomes" id="UP001583172"/>
    </source>
</evidence>
<feature type="region of interest" description="Disordered" evidence="4">
    <location>
        <begin position="877"/>
        <end position="932"/>
    </location>
</feature>
<keyword evidence="1" id="KW-0547">Nucleotide-binding</keyword>
<keyword evidence="7" id="KW-1185">Reference proteome</keyword>